<proteinExistence type="predicted"/>
<feature type="compositionally biased region" description="Basic and acidic residues" evidence="4">
    <location>
        <begin position="806"/>
        <end position="822"/>
    </location>
</feature>
<dbReference type="Proteomes" id="UP000315496">
    <property type="component" value="Chromosome 1"/>
</dbReference>
<dbReference type="PRINTS" id="PR00301">
    <property type="entry name" value="HEATSHOCK70"/>
</dbReference>
<dbReference type="SUPFAM" id="SSF100934">
    <property type="entry name" value="Heat shock protein 70kD (HSP70), C-terminal subdomain"/>
    <property type="match status" value="1"/>
</dbReference>
<gene>
    <name evidence="5" type="ORF">GMRT_13623</name>
</gene>
<dbReference type="PANTHER" id="PTHR45639">
    <property type="entry name" value="HSC70CB, ISOFORM G-RELATED"/>
    <property type="match status" value="1"/>
</dbReference>
<reference evidence="5 6" key="1">
    <citation type="submission" date="2019-05" db="EMBL/GenBank/DDBJ databases">
        <title>The compact genome of Giardia muris reveals important steps in the evolution of intestinal protozoan parasites.</title>
        <authorList>
            <person name="Xu F."/>
            <person name="Jimenez-Gonzalez A."/>
            <person name="Einarsson E."/>
            <person name="Astvaldsson A."/>
            <person name="Peirasmaki D."/>
            <person name="Eckmann L."/>
            <person name="Andersson J.O."/>
            <person name="Svard S.G."/>
            <person name="Jerlstrom-Hultqvist J."/>
        </authorList>
    </citation>
    <scope>NUCLEOTIDE SEQUENCE [LARGE SCALE GENOMIC DNA]</scope>
    <source>
        <strain evidence="5 6">Roberts-Thomson</strain>
    </source>
</reference>
<evidence type="ECO:0000313" key="6">
    <source>
        <dbReference type="Proteomes" id="UP000315496"/>
    </source>
</evidence>
<sequence>MSSIGFDFGNAYAVAAVPRAKGIDLVLSDTSNRLIPSCVSYTGERRFMGDMGIGQRASNRRACFFNLPFLLNERLDSPHIKRVKELGAEFALEADEFGKAYAQVWYGGEQRMVTTENMATAILSKVKDFANHMENISLNEVVAGYPGNWAFEKRASLKACCEALDLKCTGVVSQHMAAAVNYYIKRNAEFRAFQEKDSGVVVTFLSIGELQSFAATFSFHKKGVRCLSAAYDDALGAADFDKVIYEIVCTQIKEKYRAIRPDELTQGKSFTKIMKACNAAKKVLSINARAPVNIECLGEQGIDVSCMVTAQEFEEQSLRLGLIERLAALARRGTQGVSDPSQIEAFELIGGASRMQSIKRLTEELGWTSRITKRLNPDECVVVGLGWVAALRSPRHRVPFEVEMADLDIALTNPIHLNIISTATGSSIYENLPVIFNPGLSYPYTCKIKRSLQPGDYKVLLAEYLPDGSSLVHEEHAFTVTPCDYTQLATMDPAFLEAKKVDISKTEVLVELKFRCDEDGFFRITSARRTDPVLQMNNKQRMVPNPQWTAEIEASEKAEVAAADEEYAVAKNAYDEEIKKYEQGHEEGAPAPVMPTKRAVNRTPKEVPETYTEHSILDQVSAISLTSVGSIANTAPRAAELAAFEKQCQAIDDRRLRYEAALNSLEGLIYDIRNDMEWGKYKEHATAEDVALITPLLNEHSEFVSRADEPSYTEELENRRGALERAISFLRERKESHDGADMQLLSLRGTIDSLLARWPVTDATEKIHSAARAIYTRCQEAVTNAKKTELVPDSIFSGVTDELNKLEKELEPPKKTASEKTTTEATEDTSSAAKASDEDAKQSS</sequence>
<keyword evidence="6" id="KW-1185">Reference proteome</keyword>
<evidence type="ECO:0000256" key="1">
    <source>
        <dbReference type="ARBA" id="ARBA00022741"/>
    </source>
</evidence>
<dbReference type="EMBL" id="VDLU01000001">
    <property type="protein sequence ID" value="TNJ30043.1"/>
    <property type="molecule type" value="Genomic_DNA"/>
</dbReference>
<dbReference type="Gene3D" id="3.90.640.10">
    <property type="entry name" value="Actin, Chain A, domain 4"/>
    <property type="match status" value="1"/>
</dbReference>
<comment type="caution">
    <text evidence="5">The sequence shown here is derived from an EMBL/GenBank/DDBJ whole genome shotgun (WGS) entry which is preliminary data.</text>
</comment>
<dbReference type="Gene3D" id="3.30.420.40">
    <property type="match status" value="2"/>
</dbReference>
<keyword evidence="1" id="KW-0547">Nucleotide-binding</keyword>
<name>A0A4Z1T7I2_GIAMU</name>
<dbReference type="VEuPathDB" id="GiardiaDB:GMRT_13623"/>
<keyword evidence="3" id="KW-0143">Chaperone</keyword>
<protein>
    <submittedName>
        <fullName evidence="5">Putative Heat-shock protein</fullName>
    </submittedName>
</protein>
<keyword evidence="2" id="KW-0067">ATP-binding</keyword>
<evidence type="ECO:0000256" key="3">
    <source>
        <dbReference type="ARBA" id="ARBA00023186"/>
    </source>
</evidence>
<dbReference type="GO" id="GO:0005524">
    <property type="term" value="F:ATP binding"/>
    <property type="evidence" value="ECO:0007669"/>
    <property type="project" value="UniProtKB-KW"/>
</dbReference>
<dbReference type="AlphaFoldDB" id="A0A4Z1T7I2"/>
<dbReference type="Gene3D" id="3.30.30.30">
    <property type="match status" value="1"/>
</dbReference>
<dbReference type="GO" id="GO:0030968">
    <property type="term" value="P:endoplasmic reticulum unfolded protein response"/>
    <property type="evidence" value="ECO:0007669"/>
    <property type="project" value="TreeGrafter"/>
</dbReference>
<dbReference type="InterPro" id="IPR043129">
    <property type="entry name" value="ATPase_NBD"/>
</dbReference>
<dbReference type="PANTHER" id="PTHR45639:SF3">
    <property type="entry name" value="HYPOXIA UP-REGULATED PROTEIN 1"/>
    <property type="match status" value="1"/>
</dbReference>
<accession>A0A4Z1T7I2</accession>
<dbReference type="InterPro" id="IPR029048">
    <property type="entry name" value="HSP70_C_sf"/>
</dbReference>
<feature type="compositionally biased region" description="Basic and acidic residues" evidence="4">
    <location>
        <begin position="835"/>
        <end position="844"/>
    </location>
</feature>
<evidence type="ECO:0000313" key="5">
    <source>
        <dbReference type="EMBL" id="TNJ30043.1"/>
    </source>
</evidence>
<dbReference type="GO" id="GO:0140662">
    <property type="term" value="F:ATP-dependent protein folding chaperone"/>
    <property type="evidence" value="ECO:0007669"/>
    <property type="project" value="InterPro"/>
</dbReference>
<evidence type="ECO:0000256" key="2">
    <source>
        <dbReference type="ARBA" id="ARBA00022840"/>
    </source>
</evidence>
<dbReference type="SUPFAM" id="SSF53067">
    <property type="entry name" value="Actin-like ATPase domain"/>
    <property type="match status" value="2"/>
</dbReference>
<dbReference type="GO" id="GO:0034663">
    <property type="term" value="C:endoplasmic reticulum chaperone complex"/>
    <property type="evidence" value="ECO:0007669"/>
    <property type="project" value="TreeGrafter"/>
</dbReference>
<evidence type="ECO:0000256" key="4">
    <source>
        <dbReference type="SAM" id="MobiDB-lite"/>
    </source>
</evidence>
<organism evidence="5 6">
    <name type="scientific">Giardia muris</name>
    <dbReference type="NCBI Taxonomy" id="5742"/>
    <lineage>
        <taxon>Eukaryota</taxon>
        <taxon>Metamonada</taxon>
        <taxon>Diplomonadida</taxon>
        <taxon>Hexamitidae</taxon>
        <taxon>Giardiinae</taxon>
        <taxon>Giardia</taxon>
    </lineage>
</organism>
<dbReference type="OrthoDB" id="434160at2759"/>
<feature type="region of interest" description="Disordered" evidence="4">
    <location>
        <begin position="806"/>
        <end position="844"/>
    </location>
</feature>
<feature type="compositionally biased region" description="Low complexity" evidence="4">
    <location>
        <begin position="823"/>
        <end position="834"/>
    </location>
</feature>
<dbReference type="Pfam" id="PF00012">
    <property type="entry name" value="HSP70"/>
    <property type="match status" value="1"/>
</dbReference>
<dbReference type="InterPro" id="IPR013126">
    <property type="entry name" value="Hsp_70_fam"/>
</dbReference>